<reference evidence="10" key="1">
    <citation type="journal article" date="2020" name="Stud. Mycol.">
        <title>101 Dothideomycetes genomes: a test case for predicting lifestyles and emergence of pathogens.</title>
        <authorList>
            <person name="Haridas S."/>
            <person name="Albert R."/>
            <person name="Binder M."/>
            <person name="Bloem J."/>
            <person name="Labutti K."/>
            <person name="Salamov A."/>
            <person name="Andreopoulos B."/>
            <person name="Baker S."/>
            <person name="Barry K."/>
            <person name="Bills G."/>
            <person name="Bluhm B."/>
            <person name="Cannon C."/>
            <person name="Castanera R."/>
            <person name="Culley D."/>
            <person name="Daum C."/>
            <person name="Ezra D."/>
            <person name="Gonzalez J."/>
            <person name="Henrissat B."/>
            <person name="Kuo A."/>
            <person name="Liang C."/>
            <person name="Lipzen A."/>
            <person name="Lutzoni F."/>
            <person name="Magnuson J."/>
            <person name="Mondo S."/>
            <person name="Nolan M."/>
            <person name="Ohm R."/>
            <person name="Pangilinan J."/>
            <person name="Park H.-J."/>
            <person name="Ramirez L."/>
            <person name="Alfaro M."/>
            <person name="Sun H."/>
            <person name="Tritt A."/>
            <person name="Yoshinaga Y."/>
            <person name="Zwiers L.-H."/>
            <person name="Turgeon B."/>
            <person name="Goodwin S."/>
            <person name="Spatafora J."/>
            <person name="Crous P."/>
            <person name="Grigoriev I."/>
        </authorList>
    </citation>
    <scope>NUCLEOTIDE SEQUENCE</scope>
    <source>
        <strain evidence="10">CBS 113818</strain>
    </source>
</reference>
<comment type="similarity">
    <text evidence="1">Belongs to the glycosyltransferase group 1 family. Glycosyltransferase 4 subfamily.</text>
</comment>
<dbReference type="PANTHER" id="PTHR47779">
    <property type="entry name" value="SYNTHASE (CCG-9), PUTATIVE (AFU_ORTHOLOGUE AFUA_3G12100)-RELATED"/>
    <property type="match status" value="1"/>
</dbReference>
<feature type="domain" description="Glycosyl transferase family 1" evidence="8">
    <location>
        <begin position="434"/>
        <end position="607"/>
    </location>
</feature>
<evidence type="ECO:0000256" key="2">
    <source>
        <dbReference type="ARBA" id="ARBA00011738"/>
    </source>
</evidence>
<protein>
    <submittedName>
        <fullName evidence="10">UDP-Glycosyltransferase/glycogen phosphorylase</fullName>
    </submittedName>
</protein>
<dbReference type="InterPro" id="IPR052078">
    <property type="entry name" value="Trehalose_Metab_GTase"/>
</dbReference>
<dbReference type="Pfam" id="PF00534">
    <property type="entry name" value="Glycos_transf_1"/>
    <property type="match status" value="1"/>
</dbReference>
<gene>
    <name evidence="10" type="ORF">CC86DRAFT_307759</name>
</gene>
<evidence type="ECO:0000256" key="4">
    <source>
        <dbReference type="ARBA" id="ARBA00022676"/>
    </source>
</evidence>
<dbReference type="InterPro" id="IPR001296">
    <property type="entry name" value="Glyco_trans_1"/>
</dbReference>
<evidence type="ECO:0000313" key="10">
    <source>
        <dbReference type="EMBL" id="KAF2819129.1"/>
    </source>
</evidence>
<evidence type="ECO:0000256" key="6">
    <source>
        <dbReference type="ARBA" id="ARBA00023277"/>
    </source>
</evidence>
<dbReference type="PANTHER" id="PTHR47779:SF1">
    <property type="entry name" value="SYNTHASE (CCG-9), PUTATIVE (AFU_ORTHOLOGUE AFUA_3G12100)-RELATED"/>
    <property type="match status" value="1"/>
</dbReference>
<feature type="compositionally biased region" description="Basic and acidic residues" evidence="7">
    <location>
        <begin position="678"/>
        <end position="695"/>
    </location>
</feature>
<sequence>KSYKVVYLGIAIAPTEGKEEEFHVGITAHDGTYSIDYEIYHYHKEETAGFADKDSTGTSPAATLSQDLAKFVVDEVDKYRTLHSYKIIGGAVTEEANTLCPELRSQLWQKLDIVCFKFRPFSNHLDDKPTEATEITTKVDEESDSVVRKAIEQFGPNNMPRLMVKYRNQVLVDNDNQSELATLQDFERTVHPNTWKATMMYADSLKARKVKIAFFNSTPQGGGVALMRHALIRFLRRAGVDCKPKPEVFRITKNNHNILQGVDRETRLKEDEINILDEWCEQNAARYWTSGKDAPLKSRATGGADVIIVDDPQMPKLVDIAKRLDPDRPVIFRSHIQVRADLADEAGSSTAGVWNWIWENVQKCDVFVSHPVREFVPANVTPQKVGYMPATTDWLDGLNKEMSPWDLQYYMHEFFLETLKMGVDPQVQFKLEFADKHRPYIVQIARFDPAKGIPDVLASYAHFRSEYIQDWPTDKIPQLIIAGHGAIDDPDARIIYRQTMDAIRDTYSAYAPDIIVMRVGPSDQILNTLMTNAHVALQLSTREGFEVKVSEALHHGVPIIATRTGGIPLQIYDGRSGFLVESGDYKTVAKHLYTLFTDKPFYEGMRNFAVHNITDEVSTVGNALCWLYLADALSKGEKVKPHSGWINDMARLATVPYDDDKAIEVKIQRSAKLDVVKGASEQRARDEMAFKRRVSEPANSQEEEEGDRDDCLEM</sequence>
<keyword evidence="3" id="KW-0313">Glucose metabolism</keyword>
<dbReference type="OrthoDB" id="937291at2759"/>
<dbReference type="AlphaFoldDB" id="A0A6A6ZEH6"/>
<name>A0A6A6ZEH6_9PLEO</name>
<evidence type="ECO:0000313" key="11">
    <source>
        <dbReference type="Proteomes" id="UP000799424"/>
    </source>
</evidence>
<dbReference type="GO" id="GO:0006006">
    <property type="term" value="P:glucose metabolic process"/>
    <property type="evidence" value="ECO:0007669"/>
    <property type="project" value="UniProtKB-KW"/>
</dbReference>
<keyword evidence="4" id="KW-0328">Glycosyltransferase</keyword>
<keyword evidence="11" id="KW-1185">Reference proteome</keyword>
<dbReference type="Proteomes" id="UP000799424">
    <property type="component" value="Unassembled WGS sequence"/>
</dbReference>
<evidence type="ECO:0000259" key="8">
    <source>
        <dbReference type="Pfam" id="PF00534"/>
    </source>
</evidence>
<dbReference type="Pfam" id="PF21269">
    <property type="entry name" value="TreT_GT1"/>
    <property type="match status" value="1"/>
</dbReference>
<feature type="non-terminal residue" evidence="10">
    <location>
        <position position="1"/>
    </location>
</feature>
<dbReference type="Gene3D" id="3.40.50.2000">
    <property type="entry name" value="Glycogen Phosphorylase B"/>
    <property type="match status" value="2"/>
</dbReference>
<feature type="region of interest" description="Disordered" evidence="7">
    <location>
        <begin position="678"/>
        <end position="714"/>
    </location>
</feature>
<comment type="subunit">
    <text evidence="2">Homodimer.</text>
</comment>
<dbReference type="EMBL" id="MU006246">
    <property type="protein sequence ID" value="KAF2819129.1"/>
    <property type="molecule type" value="Genomic_DNA"/>
</dbReference>
<evidence type="ECO:0000256" key="3">
    <source>
        <dbReference type="ARBA" id="ARBA00022526"/>
    </source>
</evidence>
<keyword evidence="5 10" id="KW-0808">Transferase</keyword>
<evidence type="ECO:0000256" key="7">
    <source>
        <dbReference type="SAM" id="MobiDB-lite"/>
    </source>
</evidence>
<organism evidence="10 11">
    <name type="scientific">Ophiobolus disseminans</name>
    <dbReference type="NCBI Taxonomy" id="1469910"/>
    <lineage>
        <taxon>Eukaryota</taxon>
        <taxon>Fungi</taxon>
        <taxon>Dikarya</taxon>
        <taxon>Ascomycota</taxon>
        <taxon>Pezizomycotina</taxon>
        <taxon>Dothideomycetes</taxon>
        <taxon>Pleosporomycetidae</taxon>
        <taxon>Pleosporales</taxon>
        <taxon>Pleosporineae</taxon>
        <taxon>Phaeosphaeriaceae</taxon>
        <taxon>Ophiobolus</taxon>
    </lineage>
</organism>
<evidence type="ECO:0000256" key="1">
    <source>
        <dbReference type="ARBA" id="ARBA00009481"/>
    </source>
</evidence>
<evidence type="ECO:0000259" key="9">
    <source>
        <dbReference type="Pfam" id="PF21269"/>
    </source>
</evidence>
<accession>A0A6A6ZEH6</accession>
<feature type="domain" description="Trehalose synthase N-terminal" evidence="9">
    <location>
        <begin position="215"/>
        <end position="376"/>
    </location>
</feature>
<dbReference type="InterPro" id="IPR049438">
    <property type="entry name" value="TreT_GT1"/>
</dbReference>
<dbReference type="SUPFAM" id="SSF53756">
    <property type="entry name" value="UDP-Glycosyltransferase/glycogen phosphorylase"/>
    <property type="match status" value="1"/>
</dbReference>
<keyword evidence="6" id="KW-0119">Carbohydrate metabolism</keyword>
<proteinExistence type="inferred from homology"/>
<evidence type="ECO:0000256" key="5">
    <source>
        <dbReference type="ARBA" id="ARBA00022679"/>
    </source>
</evidence>
<dbReference type="GO" id="GO:0016757">
    <property type="term" value="F:glycosyltransferase activity"/>
    <property type="evidence" value="ECO:0007669"/>
    <property type="project" value="UniProtKB-KW"/>
</dbReference>